<dbReference type="InterPro" id="IPR014710">
    <property type="entry name" value="RmlC-like_jellyroll"/>
</dbReference>
<dbReference type="SUPFAM" id="SSF51182">
    <property type="entry name" value="RmlC-like cupins"/>
    <property type="match status" value="1"/>
</dbReference>
<dbReference type="PANTHER" id="PTHR37943">
    <property type="entry name" value="PROTEIN VES"/>
    <property type="match status" value="1"/>
</dbReference>
<reference evidence="1" key="1">
    <citation type="submission" date="2023-07" db="EMBL/GenBank/DDBJ databases">
        <title>Genomic Encyclopedia of Type Strains, Phase IV (KMG-IV): sequencing the most valuable type-strain genomes for metagenomic binning, comparative biology and taxonomic classification.</title>
        <authorList>
            <person name="Goeker M."/>
        </authorList>
    </citation>
    <scope>NUCLEOTIDE SEQUENCE</scope>
    <source>
        <strain evidence="1">DSM 19659</strain>
    </source>
</reference>
<dbReference type="InterPro" id="IPR010282">
    <property type="entry name" value="Uncharacterised_HutD/Ves"/>
</dbReference>
<comment type="caution">
    <text evidence="1">The sequence shown here is derived from an EMBL/GenBank/DDBJ whole genome shotgun (WGS) entry which is preliminary data.</text>
</comment>
<evidence type="ECO:0000313" key="1">
    <source>
        <dbReference type="EMBL" id="MDQ0152115.1"/>
    </source>
</evidence>
<dbReference type="RefSeq" id="WP_307253446.1">
    <property type="nucleotide sequence ID" value="NZ_JAUSTO010000004.1"/>
</dbReference>
<keyword evidence="2" id="KW-1185">Reference proteome</keyword>
<proteinExistence type="predicted"/>
<evidence type="ECO:0000313" key="2">
    <source>
        <dbReference type="Proteomes" id="UP001241537"/>
    </source>
</evidence>
<dbReference type="Pfam" id="PF05962">
    <property type="entry name" value="HutD"/>
    <property type="match status" value="1"/>
</dbReference>
<dbReference type="Gene3D" id="2.60.120.10">
    <property type="entry name" value="Jelly Rolls"/>
    <property type="match status" value="1"/>
</dbReference>
<dbReference type="PANTHER" id="PTHR37943:SF1">
    <property type="entry name" value="PROTEIN VES"/>
    <property type="match status" value="1"/>
</dbReference>
<organism evidence="1 2">
    <name type="scientific">Moryella indoligenes</name>
    <dbReference type="NCBI Taxonomy" id="371674"/>
    <lineage>
        <taxon>Bacteria</taxon>
        <taxon>Bacillati</taxon>
        <taxon>Bacillota</taxon>
        <taxon>Clostridia</taxon>
        <taxon>Lachnospirales</taxon>
        <taxon>Lachnospiraceae</taxon>
        <taxon>Moryella</taxon>
    </lineage>
</organism>
<dbReference type="AlphaFoldDB" id="A0AAE3V9K6"/>
<gene>
    <name evidence="1" type="ORF">J2S20_000800</name>
</gene>
<dbReference type="EMBL" id="JAUSTO010000004">
    <property type="protein sequence ID" value="MDQ0152115.1"/>
    <property type="molecule type" value="Genomic_DNA"/>
</dbReference>
<sequence length="206" mass="22427">MKNYTAELLHREDYSVTNWSGGTTTELAIAPRGSIYAERNFLWRLSSATVDVEESNFTALPDYNRIIMTLQGGIRLRHNGGEWISLPEFETHDFDGGDETVSVGKVVDFNLMLRKGKCEGFVLPLLLKEGEAAALSEQLMKAIPEAEELLLYCPRGVVEIVASDGASWRLSAGDTLRLSGELQGQSFTAKAEEAAALVGSAVRSAG</sequence>
<accession>A0AAE3V9K6</accession>
<name>A0AAE3V9K6_9FIRM</name>
<dbReference type="InterPro" id="IPR011051">
    <property type="entry name" value="RmlC_Cupin_sf"/>
</dbReference>
<protein>
    <submittedName>
        <fullName evidence="1">Environmental stress-induced protein Ves</fullName>
    </submittedName>
</protein>
<dbReference type="Proteomes" id="UP001241537">
    <property type="component" value="Unassembled WGS sequence"/>
</dbReference>